<reference evidence="6 7" key="1">
    <citation type="submission" date="2018-06" db="EMBL/GenBank/DDBJ databases">
        <title>Genome conservation of Clostridium tetani.</title>
        <authorList>
            <person name="Bruggemann H."/>
            <person name="Popoff M.R."/>
        </authorList>
    </citation>
    <scope>NUCLEOTIDE SEQUENCE [LARGE SCALE GENOMIC DNA]</scope>
    <source>
        <strain evidence="6 7">2017.061</strain>
    </source>
</reference>
<dbReference type="Proteomes" id="UP000290921">
    <property type="component" value="Unassembled WGS sequence"/>
</dbReference>
<keyword evidence="2" id="KW-0812">Transmembrane</keyword>
<dbReference type="Pfam" id="PF06803">
    <property type="entry name" value="DUF1232"/>
    <property type="match status" value="1"/>
</dbReference>
<accession>A0A4Q0VAM8</accession>
<evidence type="ECO:0000256" key="1">
    <source>
        <dbReference type="ARBA" id="ARBA00004127"/>
    </source>
</evidence>
<comment type="caution">
    <text evidence="6">The sequence shown here is derived from an EMBL/GenBank/DDBJ whole genome shotgun (WGS) entry which is preliminary data.</text>
</comment>
<gene>
    <name evidence="6" type="ORF">DP130_11845</name>
</gene>
<dbReference type="InterPro" id="IPR010652">
    <property type="entry name" value="DUF1232"/>
</dbReference>
<dbReference type="EMBL" id="QMAP01000012">
    <property type="protein sequence ID" value="RXI45738.1"/>
    <property type="molecule type" value="Genomic_DNA"/>
</dbReference>
<keyword evidence="4" id="KW-0472">Membrane</keyword>
<dbReference type="AlphaFoldDB" id="A0A4Q0VAM8"/>
<evidence type="ECO:0000313" key="7">
    <source>
        <dbReference type="Proteomes" id="UP000290921"/>
    </source>
</evidence>
<sequence length="330" mass="37874">MNISSVVVALTSEDILNMIKENLNIEYLSIDKIEINNFIKIEGTYKKILKIPFYAKIGFGNIQENKLSVKIFSIKVLKLGIIKPIKSIALDKALKRFKDYGVNTDKDNIFINLNEVTKLIPNFYLNLKNINLEENIVKVEIEDIKYDKRKPKVDLNKEKEEVIPLEDSYTEVREGIINNTPDKYRKIIEYSMVVPDIVSLLWRIFKDKRVSITTKGKAAAVLAYLAMPFDILPDFIPFIGKIDDVVIAFYGLNSLINEVPEEIIKENWQGDKDIIVLVKEVVKYISQTVGIQNVKLIVDSVSGIINNSVKREDKSNSRKYVKESKNNKKV</sequence>
<dbReference type="RefSeq" id="WP_129030829.1">
    <property type="nucleotide sequence ID" value="NZ_QMAP01000012.1"/>
</dbReference>
<evidence type="ECO:0000256" key="3">
    <source>
        <dbReference type="ARBA" id="ARBA00022989"/>
    </source>
</evidence>
<organism evidence="6 7">
    <name type="scientific">Clostridium tetani</name>
    <dbReference type="NCBI Taxonomy" id="1513"/>
    <lineage>
        <taxon>Bacteria</taxon>
        <taxon>Bacillati</taxon>
        <taxon>Bacillota</taxon>
        <taxon>Clostridia</taxon>
        <taxon>Eubacteriales</taxon>
        <taxon>Clostridiaceae</taxon>
        <taxon>Clostridium</taxon>
    </lineage>
</organism>
<proteinExistence type="predicted"/>
<evidence type="ECO:0000313" key="6">
    <source>
        <dbReference type="EMBL" id="RXI45738.1"/>
    </source>
</evidence>
<evidence type="ECO:0000256" key="2">
    <source>
        <dbReference type="ARBA" id="ARBA00022692"/>
    </source>
</evidence>
<protein>
    <recommendedName>
        <fullName evidence="5">DUF1232 domain-containing protein</fullName>
    </recommendedName>
</protein>
<evidence type="ECO:0000256" key="4">
    <source>
        <dbReference type="ARBA" id="ARBA00023136"/>
    </source>
</evidence>
<feature type="domain" description="DUF1232" evidence="5">
    <location>
        <begin position="215"/>
        <end position="249"/>
    </location>
</feature>
<keyword evidence="3" id="KW-1133">Transmembrane helix</keyword>
<name>A0A4Q0VAM8_CLOTA</name>
<evidence type="ECO:0000259" key="5">
    <source>
        <dbReference type="Pfam" id="PF06803"/>
    </source>
</evidence>
<comment type="subcellular location">
    <subcellularLocation>
        <location evidence="1">Endomembrane system</location>
        <topology evidence="1">Multi-pass membrane protein</topology>
    </subcellularLocation>
</comment>
<dbReference type="GO" id="GO:0012505">
    <property type="term" value="C:endomembrane system"/>
    <property type="evidence" value="ECO:0007669"/>
    <property type="project" value="UniProtKB-SubCell"/>
</dbReference>